<evidence type="ECO:0000259" key="3">
    <source>
        <dbReference type="PROSITE" id="PS50977"/>
    </source>
</evidence>
<keyword evidence="1 2" id="KW-0238">DNA-binding</keyword>
<dbReference type="Proteomes" id="UP000613840">
    <property type="component" value="Unassembled WGS sequence"/>
</dbReference>
<dbReference type="PANTHER" id="PTHR30055">
    <property type="entry name" value="HTH-TYPE TRANSCRIPTIONAL REGULATOR RUTR"/>
    <property type="match status" value="1"/>
</dbReference>
<dbReference type="InterPro" id="IPR001647">
    <property type="entry name" value="HTH_TetR"/>
</dbReference>
<gene>
    <name evidence="4" type="ORF">GCM10011575_22510</name>
</gene>
<feature type="DNA-binding region" description="H-T-H motif" evidence="2">
    <location>
        <begin position="40"/>
        <end position="59"/>
    </location>
</feature>
<dbReference type="SUPFAM" id="SSF46689">
    <property type="entry name" value="Homeodomain-like"/>
    <property type="match status" value="1"/>
</dbReference>
<dbReference type="PANTHER" id="PTHR30055:SF226">
    <property type="entry name" value="HTH-TYPE TRANSCRIPTIONAL REGULATOR PKSA"/>
    <property type="match status" value="1"/>
</dbReference>
<feature type="domain" description="HTH tetR-type" evidence="3">
    <location>
        <begin position="16"/>
        <end position="77"/>
    </location>
</feature>
<dbReference type="RefSeq" id="WP_188895478.1">
    <property type="nucleotide sequence ID" value="NZ_BMMZ01000005.1"/>
</dbReference>
<proteinExistence type="predicted"/>
<protein>
    <submittedName>
        <fullName evidence="4">TetR family transcriptional regulator</fullName>
    </submittedName>
</protein>
<evidence type="ECO:0000313" key="4">
    <source>
        <dbReference type="EMBL" id="GGL63623.1"/>
    </source>
</evidence>
<keyword evidence="5" id="KW-1185">Reference proteome</keyword>
<dbReference type="GO" id="GO:0003700">
    <property type="term" value="F:DNA-binding transcription factor activity"/>
    <property type="evidence" value="ECO:0007669"/>
    <property type="project" value="TreeGrafter"/>
</dbReference>
<comment type="caution">
    <text evidence="4">The sequence shown here is derived from an EMBL/GenBank/DDBJ whole genome shotgun (WGS) entry which is preliminary data.</text>
</comment>
<dbReference type="EMBL" id="BMMZ01000005">
    <property type="protein sequence ID" value="GGL63623.1"/>
    <property type="molecule type" value="Genomic_DNA"/>
</dbReference>
<dbReference type="AlphaFoldDB" id="A0A917S8G5"/>
<organism evidence="4 5">
    <name type="scientific">Microlunatus endophyticus</name>
    <dbReference type="NCBI Taxonomy" id="1716077"/>
    <lineage>
        <taxon>Bacteria</taxon>
        <taxon>Bacillati</taxon>
        <taxon>Actinomycetota</taxon>
        <taxon>Actinomycetes</taxon>
        <taxon>Propionibacteriales</taxon>
        <taxon>Propionibacteriaceae</taxon>
        <taxon>Microlunatus</taxon>
    </lineage>
</organism>
<name>A0A917S8G5_9ACTN</name>
<dbReference type="InterPro" id="IPR050109">
    <property type="entry name" value="HTH-type_TetR-like_transc_reg"/>
</dbReference>
<dbReference type="Pfam" id="PF17929">
    <property type="entry name" value="TetR_C_34"/>
    <property type="match status" value="1"/>
</dbReference>
<evidence type="ECO:0000313" key="5">
    <source>
        <dbReference type="Proteomes" id="UP000613840"/>
    </source>
</evidence>
<dbReference type="Gene3D" id="1.10.357.10">
    <property type="entry name" value="Tetracycline Repressor, domain 2"/>
    <property type="match status" value="1"/>
</dbReference>
<accession>A0A917S8G5</accession>
<dbReference type="PROSITE" id="PS50977">
    <property type="entry name" value="HTH_TETR_2"/>
    <property type="match status" value="1"/>
</dbReference>
<evidence type="ECO:0000256" key="1">
    <source>
        <dbReference type="ARBA" id="ARBA00023125"/>
    </source>
</evidence>
<dbReference type="GO" id="GO:0000976">
    <property type="term" value="F:transcription cis-regulatory region binding"/>
    <property type="evidence" value="ECO:0007669"/>
    <property type="project" value="TreeGrafter"/>
</dbReference>
<reference evidence="4" key="2">
    <citation type="submission" date="2020-09" db="EMBL/GenBank/DDBJ databases">
        <authorList>
            <person name="Sun Q."/>
            <person name="Zhou Y."/>
        </authorList>
    </citation>
    <scope>NUCLEOTIDE SEQUENCE</scope>
    <source>
        <strain evidence="4">CGMCC 4.7306</strain>
    </source>
</reference>
<dbReference type="InterPro" id="IPR041483">
    <property type="entry name" value="TetR_C_34"/>
</dbReference>
<reference evidence="4" key="1">
    <citation type="journal article" date="2014" name="Int. J. Syst. Evol. Microbiol.">
        <title>Complete genome sequence of Corynebacterium casei LMG S-19264T (=DSM 44701T), isolated from a smear-ripened cheese.</title>
        <authorList>
            <consortium name="US DOE Joint Genome Institute (JGI-PGF)"/>
            <person name="Walter F."/>
            <person name="Albersmeier A."/>
            <person name="Kalinowski J."/>
            <person name="Ruckert C."/>
        </authorList>
    </citation>
    <scope>NUCLEOTIDE SEQUENCE</scope>
    <source>
        <strain evidence="4">CGMCC 4.7306</strain>
    </source>
</reference>
<evidence type="ECO:0000256" key="2">
    <source>
        <dbReference type="PROSITE-ProRule" id="PRU00335"/>
    </source>
</evidence>
<dbReference type="InterPro" id="IPR009057">
    <property type="entry name" value="Homeodomain-like_sf"/>
</dbReference>
<sequence length="229" mass="24844">MPAGSFTRARTAEQRSQRRTEILATAAAMLADTTRVGELSLNELARRVGLAKSNVLRYFETREAVLLALLEQQYDDWLDELAVALREDQQADPIERVADAVARTATDRPVLCELIATSGTVLEHNVSGAVAATYKQTAYAQAIRLTDLVAAVVGELSTPDRLAIAGAVNLGLGGVWGMCRPSEGMTAAYQEHPELAAMQLDFRTALREFVATTLTGLQHRPVADIRRAP</sequence>